<evidence type="ECO:0000313" key="8">
    <source>
        <dbReference type="EMBL" id="KIR49981.1"/>
    </source>
</evidence>
<evidence type="ECO:0000256" key="1">
    <source>
        <dbReference type="ARBA" id="ARBA00004123"/>
    </source>
</evidence>
<sequence>MATYVPHHLVHAHLPAPPSIPASIPELHVPGNESIPIPDEAYEEPLHPDHAVSVVHDTVNNILARNISNGYVLELRPFGPTIAKLRQNVETGSEVIRIFFPEPLRPLSPGFIQVSNEEDRLFIIVISQANVIYRLNFPLGTFRRGTNDRFIFTTQGEEWLEDWEVPEHLIGACGGVGATTVFNREIVVLGGGDGGIVIVTRSGNYSPDSGHWEATHYRASSKFRLPSLFSRSANSAEQIVSVSEFVKEGHVRIIYTLSRDRKLRAWNAETGTCLRTVDVRSSSQAVILRGSDNPAFNSEDGSVSMIRVVHHPFASSRYSHLVVAFFSIQQSASSAGSFAVFRASTNSYGVSDLSFAGEKLCSSASAGSELRGLEILPPVKLHGVDSGWRLWTVWDRDGSSACEVVTIDDVFQFTTYIETNDPPLLSDWQVVVAPSNVEQFDAAYFDNLLPPTPPNPAEPEDNGDIPATFIQHLFHPGRFSTLTLQAALEDYTYQLSRKNNQAQVSGPISSLSKRFGAIVGSQLEIEVSPDTGAPVVDVYRKQLKLEWLGIWATVRDLDRQSRWPVSTSTIGQSLFVLTREGISVPVPEEAAGVVDRLGKSEIEANQFLNLPEGALRRVYPSLGGSDARVAVLSVTMSGEYIAGLLGSQEAQNGESDVPSMGSLLDVLIRNINDTLAAGLQGPPELVAGSLWDDFLDPVLTEDERMNIRRILSETSSVNRGLVQCVEILEDCSFAFNSSEPNSEPSSSFSGLGNALLSSTLSQIIESRYALARNALFTSLFYLADSFDPLDDSEKSEELIEILARVMVAYHRYRVLKWVAGQTGEETGERKQATKAQKAGRSKRKLGDDGQTHVLEGLKVKEMEDNERDTDEFTTAYSLLHCLVARLLAPEVPGSDMTLSVLLQAAMNVLDQVHLLSSNQIDIAAQSPDIVLGNKIFIDGHPLLAGAYSDLYPLSSGIAYLKGRAYLEAGVLDGAVQYLEKAAVGCKDGSLASILPFASGPNGLSSYYSNVCDIFKSHGISKAAANFGQLAIDTASRDVPPSRDLWTKVFMANLELSLYEEAYAVLTSLPFVDMKRDFLGHLISEMCEKNEVGRLNSLGFIGFQRDVEELLRFKARNSDPLRKPNYYKVLYSWHVTRGDYRSAGEVMYLQGRRFAEGSSSKYPIFELSAMQARSYLAAINALSLIEKHNAWISVPGTPSKSLKGVKRRKMSSYIPEEEFTKGKSPVDIITLQDIEMEYTVVLSQLRIASHIPDMYDHGVAISPQEIVGLFVQRGMYDIAQSAASSLKVDMTDLFQSLASRCVELSRLQEHAGDISAAAFLQTSPITSRLQGPPATLALHYLRVALQRHDSSHTHWRYRDAVADTFFQLNKDKRHGWNMPSWLVQWEMERNAEGWIGRALRWGWVPEALDWSIENLRQVTPPELLPKGKSNAVCLPYNLFDRVLAAAGRGDEIEETLVQQKAKVLRKEVLRRLEALESFDMK</sequence>
<dbReference type="Pfam" id="PF11715">
    <property type="entry name" value="Beta-prop_Nup120_160"/>
    <property type="match status" value="1"/>
</dbReference>
<dbReference type="Pfam" id="PF23347">
    <property type="entry name" value="TPR_Nup160_C"/>
    <property type="match status" value="1"/>
</dbReference>
<dbReference type="InterPro" id="IPR059141">
    <property type="entry name" value="Beta-prop_Nup120_160"/>
</dbReference>
<evidence type="ECO:0000256" key="2">
    <source>
        <dbReference type="ARBA" id="ARBA00022448"/>
    </source>
</evidence>
<proteinExistence type="predicted"/>
<evidence type="ECO:0000259" key="5">
    <source>
        <dbReference type="Pfam" id="PF11715"/>
    </source>
</evidence>
<name>A0A0D0VSE4_CRYGA</name>
<dbReference type="EMBL" id="KN847974">
    <property type="protein sequence ID" value="KIR49981.1"/>
    <property type="molecule type" value="Genomic_DNA"/>
</dbReference>
<dbReference type="InterPro" id="IPR056536">
    <property type="entry name" value="TPR_NUP160_C"/>
</dbReference>
<evidence type="ECO:0000259" key="7">
    <source>
        <dbReference type="Pfam" id="PF23354"/>
    </source>
</evidence>
<evidence type="ECO:0000259" key="6">
    <source>
        <dbReference type="Pfam" id="PF23347"/>
    </source>
</evidence>
<dbReference type="SUPFAM" id="SSF50998">
    <property type="entry name" value="Quinoprotein alcohol dehydrogenase-like"/>
    <property type="match status" value="1"/>
</dbReference>
<dbReference type="HOGENOM" id="CLU_002799_0_0_1"/>
<organism evidence="8">
    <name type="scientific">Cryptococcus bacillisporus CA1280</name>
    <dbReference type="NCBI Taxonomy" id="1296109"/>
    <lineage>
        <taxon>Eukaryota</taxon>
        <taxon>Fungi</taxon>
        <taxon>Dikarya</taxon>
        <taxon>Basidiomycota</taxon>
        <taxon>Agaricomycotina</taxon>
        <taxon>Tremellomycetes</taxon>
        <taxon>Tremellales</taxon>
        <taxon>Cryptococcaceae</taxon>
        <taxon>Cryptococcus</taxon>
        <taxon>Cryptococcus gattii species complex</taxon>
    </lineage>
</organism>
<keyword evidence="3" id="KW-0539">Nucleus</keyword>
<dbReference type="GO" id="GO:0017056">
    <property type="term" value="F:structural constituent of nuclear pore"/>
    <property type="evidence" value="ECO:0007669"/>
    <property type="project" value="TreeGrafter"/>
</dbReference>
<evidence type="ECO:0000256" key="4">
    <source>
        <dbReference type="SAM" id="MobiDB-lite"/>
    </source>
</evidence>
<dbReference type="InterPro" id="IPR056535">
    <property type="entry name" value="TPR_NUP160_M"/>
</dbReference>
<feature type="domain" description="NUP160 middle TPR" evidence="7">
    <location>
        <begin position="958"/>
        <end position="1183"/>
    </location>
</feature>
<dbReference type="Pfam" id="PF23354">
    <property type="entry name" value="TPR_NUP160_120_M"/>
    <property type="match status" value="1"/>
</dbReference>
<dbReference type="PANTHER" id="PTHR21286:SF0">
    <property type="entry name" value="NUCLEAR PORE COMPLEX PROTEIN NUP160"/>
    <property type="match status" value="1"/>
</dbReference>
<keyword evidence="2" id="KW-0813">Transport</keyword>
<feature type="domain" description="NUP160 C-terminal TPR" evidence="6">
    <location>
        <begin position="1230"/>
        <end position="1416"/>
    </location>
</feature>
<feature type="region of interest" description="Disordered" evidence="4">
    <location>
        <begin position="825"/>
        <end position="848"/>
    </location>
</feature>
<comment type="subcellular location">
    <subcellularLocation>
        <location evidence="1">Nucleus</location>
    </subcellularLocation>
</comment>
<accession>A0A0D0VSE4</accession>
<evidence type="ECO:0000256" key="3">
    <source>
        <dbReference type="ARBA" id="ARBA00023242"/>
    </source>
</evidence>
<feature type="domain" description="Nucleoporin Nup120/160 beta-propeller" evidence="5">
    <location>
        <begin position="62"/>
        <end position="587"/>
    </location>
</feature>
<dbReference type="InterPro" id="IPR021717">
    <property type="entry name" value="Nucleoporin_Nup160"/>
</dbReference>
<dbReference type="InterPro" id="IPR011047">
    <property type="entry name" value="Quinoprotein_ADH-like_sf"/>
</dbReference>
<dbReference type="GO" id="GO:0005643">
    <property type="term" value="C:nuclear pore"/>
    <property type="evidence" value="ECO:0007669"/>
    <property type="project" value="TreeGrafter"/>
</dbReference>
<dbReference type="PANTHER" id="PTHR21286">
    <property type="entry name" value="NUCLEAR PORE COMPLEX PROTEIN NUP160"/>
    <property type="match status" value="1"/>
</dbReference>
<protein>
    <submittedName>
        <fullName evidence="8">Nuclear pore complex protein Nup160</fullName>
    </submittedName>
</protein>
<reference evidence="8" key="1">
    <citation type="submission" date="2015-01" db="EMBL/GenBank/DDBJ databases">
        <title>The Genome Sequence of Cryptococcus gattii CA1280.</title>
        <authorList>
            <consortium name="The Broad Institute Genomics Platform"/>
            <person name="Cuomo C."/>
            <person name="Litvintseva A."/>
            <person name="Chen Y."/>
            <person name="Heitman J."/>
            <person name="Sun S."/>
            <person name="Springer D."/>
            <person name="Dromer F."/>
            <person name="Young S."/>
            <person name="Zeng Q."/>
            <person name="Gargeya S."/>
            <person name="Abouelleil A."/>
            <person name="Alvarado L."/>
            <person name="Chapman S.B."/>
            <person name="Gainer-Dewar J."/>
            <person name="Goldberg J."/>
            <person name="Griggs A."/>
            <person name="Gujja S."/>
            <person name="Hansen M."/>
            <person name="Howarth C."/>
            <person name="Imamovic A."/>
            <person name="Larimer J."/>
            <person name="Murphy C."/>
            <person name="Naylor J."/>
            <person name="Pearson M."/>
            <person name="Priest M."/>
            <person name="Roberts A."/>
            <person name="Saif S."/>
            <person name="Shea T."/>
            <person name="Sykes S."/>
            <person name="Wortman J."/>
            <person name="Nusbaum C."/>
            <person name="Birren B."/>
        </authorList>
    </citation>
    <scope>NUCLEOTIDE SEQUENCE [LARGE SCALE GENOMIC DNA]</scope>
    <source>
        <strain evidence="8">CA1280</strain>
    </source>
</reference>
<dbReference type="OrthoDB" id="67716at2759"/>
<gene>
    <name evidence="8" type="ORF">I312_01075</name>
</gene>